<dbReference type="PANTHER" id="PTHR48050:SF13">
    <property type="entry name" value="STEROL 3-BETA-GLUCOSYLTRANSFERASE UGT80A2"/>
    <property type="match status" value="1"/>
</dbReference>
<evidence type="ECO:0000259" key="1">
    <source>
        <dbReference type="Pfam" id="PF06722"/>
    </source>
</evidence>
<organism evidence="2 3">
    <name type="scientific">Amycolatopsis sulphurea</name>
    <dbReference type="NCBI Taxonomy" id="76022"/>
    <lineage>
        <taxon>Bacteria</taxon>
        <taxon>Bacillati</taxon>
        <taxon>Actinomycetota</taxon>
        <taxon>Actinomycetes</taxon>
        <taxon>Pseudonocardiales</taxon>
        <taxon>Pseudonocardiaceae</taxon>
        <taxon>Amycolatopsis</taxon>
    </lineage>
</organism>
<dbReference type="Pfam" id="PF06722">
    <property type="entry name" value="EryCIII-like_C"/>
    <property type="match status" value="1"/>
</dbReference>
<dbReference type="InterPro" id="IPR002213">
    <property type="entry name" value="UDP_glucos_trans"/>
</dbReference>
<keyword evidence="3" id="KW-1185">Reference proteome</keyword>
<dbReference type="GO" id="GO:0016758">
    <property type="term" value="F:hexosyltransferase activity"/>
    <property type="evidence" value="ECO:0007669"/>
    <property type="project" value="UniProtKB-ARBA"/>
</dbReference>
<name>A0A2A9FBQ0_9PSEU</name>
<dbReference type="InterPro" id="IPR050426">
    <property type="entry name" value="Glycosyltransferase_28"/>
</dbReference>
<dbReference type="CDD" id="cd03784">
    <property type="entry name" value="GT1_Gtf-like"/>
    <property type="match status" value="1"/>
</dbReference>
<gene>
    <name evidence="2" type="ORF">ATK36_2915</name>
</gene>
<comment type="caution">
    <text evidence="2">The sequence shown here is derived from an EMBL/GenBank/DDBJ whole genome shotgun (WGS) entry which is preliminary data.</text>
</comment>
<dbReference type="GO" id="GO:0008194">
    <property type="term" value="F:UDP-glycosyltransferase activity"/>
    <property type="evidence" value="ECO:0007669"/>
    <property type="project" value="InterPro"/>
</dbReference>
<dbReference type="GO" id="GO:0017000">
    <property type="term" value="P:antibiotic biosynthetic process"/>
    <property type="evidence" value="ECO:0007669"/>
    <property type="project" value="UniProtKB-ARBA"/>
</dbReference>
<dbReference type="InterPro" id="IPR010610">
    <property type="entry name" value="EryCIII-like_C"/>
</dbReference>
<dbReference type="EMBL" id="PDJK01000002">
    <property type="protein sequence ID" value="PFG47859.1"/>
    <property type="molecule type" value="Genomic_DNA"/>
</dbReference>
<dbReference type="AlphaFoldDB" id="A0A2A9FBQ0"/>
<evidence type="ECO:0000313" key="3">
    <source>
        <dbReference type="Proteomes" id="UP000243542"/>
    </source>
</evidence>
<dbReference type="FunFam" id="3.40.50.2000:FF:000072">
    <property type="entry name" value="Glycosyl transferase"/>
    <property type="match status" value="1"/>
</dbReference>
<keyword evidence="2" id="KW-0808">Transferase</keyword>
<dbReference type="SUPFAM" id="SSF53756">
    <property type="entry name" value="UDP-Glycosyltransferase/glycogen phosphorylase"/>
    <property type="match status" value="1"/>
</dbReference>
<dbReference type="Proteomes" id="UP000243542">
    <property type="component" value="Unassembled WGS sequence"/>
</dbReference>
<sequence>MRFLFSFVGGRGHFDPMVPVARALAARGHTVAVAGRDTHAIEQAGFPAFPVGATGVPGTARRPMPPVDPERDDWEIQELFIRRATTERTSVLVDLIREWRPGVVVRDEVDFAAALAAEKLGLPCATVLVLAAGTLLRKEVVAEPLRAARTVQCLPDDPELTALHRDLVLSPFPLSYRDPAAPLPPGTFTFRAGAPVPARPQAARPHVYFTLGTNFNLESGDLIERALAGLGSLHADVTATVGTQLDPAGFGPQPANVRVARFVPQAELLPRLDLVVSHGGSGGVLGTLAHGLPSLLLPMGADQPGNALRGRALGTARVLDPETATPSEIREAAEDLLTDPAWRAAAQRLRAEINVQPGPEDTVPLLEALVTASGHGRSRPAP</sequence>
<evidence type="ECO:0000313" key="2">
    <source>
        <dbReference type="EMBL" id="PFG47859.1"/>
    </source>
</evidence>
<feature type="domain" description="Erythromycin biosynthesis protein CIII-like C-terminal" evidence="1">
    <location>
        <begin position="225"/>
        <end position="369"/>
    </location>
</feature>
<dbReference type="Gene3D" id="3.40.50.2000">
    <property type="entry name" value="Glycogen Phosphorylase B"/>
    <property type="match status" value="2"/>
</dbReference>
<dbReference type="PANTHER" id="PTHR48050">
    <property type="entry name" value="STEROL 3-BETA-GLUCOSYLTRANSFERASE"/>
    <property type="match status" value="1"/>
</dbReference>
<proteinExistence type="predicted"/>
<reference evidence="2 3" key="1">
    <citation type="submission" date="2017-10" db="EMBL/GenBank/DDBJ databases">
        <title>Sequencing the genomes of 1000 actinobacteria strains.</title>
        <authorList>
            <person name="Klenk H.-P."/>
        </authorList>
    </citation>
    <scope>NUCLEOTIDE SEQUENCE [LARGE SCALE GENOMIC DNA]</scope>
    <source>
        <strain evidence="2 3">DSM 46092</strain>
    </source>
</reference>
<dbReference type="RefSeq" id="WP_098511868.1">
    <property type="nucleotide sequence ID" value="NZ_JBIAKZ010000025.1"/>
</dbReference>
<protein>
    <submittedName>
        <fullName evidence="2">MGT family glycosyltransferase</fullName>
    </submittedName>
</protein>
<accession>A0A2A9FBQ0</accession>